<dbReference type="AlphaFoldDB" id="A0A6S7I5Y1"/>
<keyword evidence="2" id="KW-1185">Reference proteome</keyword>
<evidence type="ECO:0000313" key="1">
    <source>
        <dbReference type="EMBL" id="CAB4002031.1"/>
    </source>
</evidence>
<dbReference type="Gene3D" id="3.40.50.1010">
    <property type="entry name" value="5'-nuclease"/>
    <property type="match status" value="1"/>
</dbReference>
<dbReference type="EMBL" id="CACRXK020004240">
    <property type="protein sequence ID" value="CAB4002031.1"/>
    <property type="molecule type" value="Genomic_DNA"/>
</dbReference>
<dbReference type="Proteomes" id="UP001152795">
    <property type="component" value="Unassembled WGS sequence"/>
</dbReference>
<sequence>MGITGLSSLFKHTKNLNFLERLIAAVDAYCWLYKDASLFAEDVVIRNDNKKCIEPCAAYLDVLEENNVTAVVVMIGRKLEEKIVNENQAKYDLQAFESCSSCYRNFQIKICSFEE</sequence>
<reference evidence="1" key="1">
    <citation type="submission" date="2020-04" db="EMBL/GenBank/DDBJ databases">
        <authorList>
            <person name="Alioto T."/>
            <person name="Alioto T."/>
            <person name="Gomez Garrido J."/>
        </authorList>
    </citation>
    <scope>NUCLEOTIDE SEQUENCE</scope>
    <source>
        <strain evidence="1">A484AB</strain>
    </source>
</reference>
<dbReference type="SUPFAM" id="SSF88723">
    <property type="entry name" value="PIN domain-like"/>
    <property type="match status" value="1"/>
</dbReference>
<comment type="caution">
    <text evidence="1">The sequence shown here is derived from an EMBL/GenBank/DDBJ whole genome shotgun (WGS) entry which is preliminary data.</text>
</comment>
<name>A0A6S7I5Y1_PARCT</name>
<gene>
    <name evidence="1" type="ORF">PACLA_8A007573</name>
</gene>
<accession>A0A6S7I5Y1</accession>
<organism evidence="1 2">
    <name type="scientific">Paramuricea clavata</name>
    <name type="common">Red gorgonian</name>
    <name type="synonym">Violescent sea-whip</name>
    <dbReference type="NCBI Taxonomy" id="317549"/>
    <lineage>
        <taxon>Eukaryota</taxon>
        <taxon>Metazoa</taxon>
        <taxon>Cnidaria</taxon>
        <taxon>Anthozoa</taxon>
        <taxon>Octocorallia</taxon>
        <taxon>Malacalcyonacea</taxon>
        <taxon>Plexauridae</taxon>
        <taxon>Paramuricea</taxon>
    </lineage>
</organism>
<protein>
    <submittedName>
        <fullName evidence="1">Uncharacterized protein</fullName>
    </submittedName>
</protein>
<dbReference type="OrthoDB" id="6020421at2759"/>
<proteinExistence type="predicted"/>
<evidence type="ECO:0000313" key="2">
    <source>
        <dbReference type="Proteomes" id="UP001152795"/>
    </source>
</evidence>
<dbReference type="InterPro" id="IPR029060">
    <property type="entry name" value="PIN-like_dom_sf"/>
</dbReference>